<feature type="transmembrane region" description="Helical" evidence="8">
    <location>
        <begin position="7"/>
        <end position="26"/>
    </location>
</feature>
<evidence type="ECO:0000256" key="6">
    <source>
        <dbReference type="ARBA" id="ARBA00022989"/>
    </source>
</evidence>
<feature type="transmembrane region" description="Helical" evidence="8">
    <location>
        <begin position="273"/>
        <end position="292"/>
    </location>
</feature>
<evidence type="ECO:0000256" key="2">
    <source>
        <dbReference type="ARBA" id="ARBA00006236"/>
    </source>
</evidence>
<keyword evidence="3 8" id="KW-0813">Transport</keyword>
<feature type="transmembrane region" description="Helical" evidence="8">
    <location>
        <begin position="131"/>
        <end position="157"/>
    </location>
</feature>
<sequence length="398" mass="41612">MRTTKPPIWLLMSATVCSQMALTIFLPSLPTIAGDLAVSYGTAQLTLSIYLFAFAFAQLAVGPLSDNLGRRPLLLASLVVFTVGSICCALSPTIETLIASRLIQACGACGGVVLGRAIVRDSRTGPEAPRAMGYMASSMALAPALSPLLGGQLLGFFGWRSNFWFTAACGFAVLVFVWRILGETAPKAAPRTTGVVRDYIDGFGAVLRERRFLGLMIATTCASAGFNVFFSGGPILLIQVMGVGAELFGWFTLAWAGNFVLGSLVSSRLQGRVRSLLLIPVGQSILTLGAVAMMATAALGYVTPLALIVPLVLMGWGNGLNMPNAMANALSSVPANRVGAASALMGFVQMVTAAVLTLLVGYVPHDTQMNIGIGVAVTGIIGLIGWWTLVRRPPATAP</sequence>
<dbReference type="InterPro" id="IPR036259">
    <property type="entry name" value="MFS_trans_sf"/>
</dbReference>
<keyword evidence="11" id="KW-1185">Reference proteome</keyword>
<dbReference type="PROSITE" id="PS50850">
    <property type="entry name" value="MFS"/>
    <property type="match status" value="1"/>
</dbReference>
<comment type="subcellular location">
    <subcellularLocation>
        <location evidence="8">Cell inner membrane</location>
        <topology evidence="8">Multi-pass membrane protein</topology>
    </subcellularLocation>
    <subcellularLocation>
        <location evidence="1">Cell membrane</location>
        <topology evidence="1">Multi-pass membrane protein</topology>
    </subcellularLocation>
</comment>
<keyword evidence="8" id="KW-0997">Cell inner membrane</keyword>
<keyword evidence="5 8" id="KW-0812">Transmembrane</keyword>
<dbReference type="Proteomes" id="UP001198862">
    <property type="component" value="Unassembled WGS sequence"/>
</dbReference>
<evidence type="ECO:0000259" key="9">
    <source>
        <dbReference type="PROSITE" id="PS50850"/>
    </source>
</evidence>
<evidence type="ECO:0000256" key="5">
    <source>
        <dbReference type="ARBA" id="ARBA00022692"/>
    </source>
</evidence>
<keyword evidence="6 8" id="KW-1133">Transmembrane helix</keyword>
<dbReference type="InterPro" id="IPR020846">
    <property type="entry name" value="MFS_dom"/>
</dbReference>
<dbReference type="Gene3D" id="1.20.1720.10">
    <property type="entry name" value="Multidrug resistance protein D"/>
    <property type="match status" value="1"/>
</dbReference>
<feature type="transmembrane region" description="Helical" evidence="8">
    <location>
        <begin position="98"/>
        <end position="119"/>
    </location>
</feature>
<dbReference type="InterPro" id="IPR011701">
    <property type="entry name" value="MFS"/>
</dbReference>
<accession>A0ABS8KRE2</accession>
<evidence type="ECO:0000256" key="4">
    <source>
        <dbReference type="ARBA" id="ARBA00022475"/>
    </source>
</evidence>
<evidence type="ECO:0000256" key="1">
    <source>
        <dbReference type="ARBA" id="ARBA00004651"/>
    </source>
</evidence>
<protein>
    <recommendedName>
        <fullName evidence="8">Bcr/CflA family efflux transporter</fullName>
    </recommendedName>
</protein>
<evidence type="ECO:0000256" key="7">
    <source>
        <dbReference type="ARBA" id="ARBA00023136"/>
    </source>
</evidence>
<comment type="similarity">
    <text evidence="2 8">Belongs to the major facilitator superfamily. Bcr/CmlA family.</text>
</comment>
<dbReference type="InterPro" id="IPR004812">
    <property type="entry name" value="Efflux_drug-R_Bcr/CmlA"/>
</dbReference>
<feature type="transmembrane region" description="Helical" evidence="8">
    <location>
        <begin position="163"/>
        <end position="181"/>
    </location>
</feature>
<dbReference type="Pfam" id="PF07690">
    <property type="entry name" value="MFS_1"/>
    <property type="match status" value="1"/>
</dbReference>
<dbReference type="SUPFAM" id="SSF103473">
    <property type="entry name" value="MFS general substrate transporter"/>
    <property type="match status" value="1"/>
</dbReference>
<dbReference type="PROSITE" id="PS00216">
    <property type="entry name" value="SUGAR_TRANSPORT_1"/>
    <property type="match status" value="1"/>
</dbReference>
<feature type="transmembrane region" description="Helical" evidence="8">
    <location>
        <begin position="212"/>
        <end position="230"/>
    </location>
</feature>
<evidence type="ECO:0000313" key="10">
    <source>
        <dbReference type="EMBL" id="MCC8428620.1"/>
    </source>
</evidence>
<keyword evidence="4" id="KW-1003">Cell membrane</keyword>
<dbReference type="PANTHER" id="PTHR43124">
    <property type="entry name" value="PURINE EFFLUX PUMP PBUE"/>
    <property type="match status" value="1"/>
</dbReference>
<evidence type="ECO:0000256" key="8">
    <source>
        <dbReference type="RuleBase" id="RU365088"/>
    </source>
</evidence>
<proteinExistence type="inferred from homology"/>
<name>A0ABS8KRE2_9HYPH</name>
<dbReference type="EMBL" id="JAJISD010000002">
    <property type="protein sequence ID" value="MCC8428620.1"/>
    <property type="molecule type" value="Genomic_DNA"/>
</dbReference>
<feature type="transmembrane region" description="Helical" evidence="8">
    <location>
        <begin position="369"/>
        <end position="390"/>
    </location>
</feature>
<feature type="transmembrane region" description="Helical" evidence="8">
    <location>
        <begin position="38"/>
        <end position="61"/>
    </location>
</feature>
<gene>
    <name evidence="10" type="ORF">LJ725_06565</name>
</gene>
<dbReference type="InterPro" id="IPR005829">
    <property type="entry name" value="Sugar_transporter_CS"/>
</dbReference>
<keyword evidence="7 8" id="KW-0472">Membrane</keyword>
<evidence type="ECO:0000256" key="3">
    <source>
        <dbReference type="ARBA" id="ARBA00022448"/>
    </source>
</evidence>
<dbReference type="NCBIfam" id="TIGR00710">
    <property type="entry name" value="efflux_Bcr_CflA"/>
    <property type="match status" value="1"/>
</dbReference>
<reference evidence="10 11" key="1">
    <citation type="submission" date="2021-11" db="EMBL/GenBank/DDBJ databases">
        <authorList>
            <person name="Lee D.-H."/>
            <person name="Kim S.-B."/>
        </authorList>
    </citation>
    <scope>NUCLEOTIDE SEQUENCE [LARGE SCALE GENOMIC DNA]</scope>
    <source>
        <strain evidence="10 11">KCTC 52223</strain>
    </source>
</reference>
<feature type="transmembrane region" description="Helical" evidence="8">
    <location>
        <begin position="338"/>
        <end position="363"/>
    </location>
</feature>
<feature type="transmembrane region" description="Helical" evidence="8">
    <location>
        <begin position="236"/>
        <end position="261"/>
    </location>
</feature>
<dbReference type="PRINTS" id="PR01036">
    <property type="entry name" value="TCRTETB"/>
</dbReference>
<dbReference type="CDD" id="cd17320">
    <property type="entry name" value="MFS_MdfA_MDR_like"/>
    <property type="match status" value="1"/>
</dbReference>
<organism evidence="10 11">
    <name type="scientific">Reyranella aquatilis</name>
    <dbReference type="NCBI Taxonomy" id="2035356"/>
    <lineage>
        <taxon>Bacteria</taxon>
        <taxon>Pseudomonadati</taxon>
        <taxon>Pseudomonadota</taxon>
        <taxon>Alphaproteobacteria</taxon>
        <taxon>Hyphomicrobiales</taxon>
        <taxon>Reyranellaceae</taxon>
        <taxon>Reyranella</taxon>
    </lineage>
</organism>
<feature type="transmembrane region" description="Helical" evidence="8">
    <location>
        <begin position="73"/>
        <end position="92"/>
    </location>
</feature>
<comment type="caution">
    <text evidence="10">The sequence shown here is derived from an EMBL/GenBank/DDBJ whole genome shotgun (WGS) entry which is preliminary data.</text>
</comment>
<dbReference type="PANTHER" id="PTHR43124:SF3">
    <property type="entry name" value="CHLORAMPHENICOL EFFLUX PUMP RV0191"/>
    <property type="match status" value="1"/>
</dbReference>
<feature type="domain" description="Major facilitator superfamily (MFS) profile" evidence="9">
    <location>
        <begin position="7"/>
        <end position="394"/>
    </location>
</feature>
<evidence type="ECO:0000313" key="11">
    <source>
        <dbReference type="Proteomes" id="UP001198862"/>
    </source>
</evidence>
<dbReference type="InterPro" id="IPR050189">
    <property type="entry name" value="MFS_Efflux_Transporters"/>
</dbReference>
<feature type="transmembrane region" description="Helical" evidence="8">
    <location>
        <begin position="298"/>
        <end position="317"/>
    </location>
</feature>